<name>A0AA37NM80_9FIRM</name>
<proteinExistence type="predicted"/>
<sequence length="515" mass="59079">MEYVYDEADNLQKIIYPDNGTVEYIYDKNDNITKIVDRDGRETFYSYDPLNRLTKVKRADGSTSSYTYNARDQIVEAENLCSCGFLISDYQYTYDDAGLIVSETAKECLFVSNKDYGHKGGPDGECVHVSDNPWQNQNPVWEITKRTFKYDNNGELIECKEDKGMFDKTVYTYEYDSVGNRTRVKKQEVFEYRTDQTTYTYNADNQMVGAVVCEGNLTKRYTFKYDANGNLTQECLMNRAEVTYQYDTENRLKAVKDQQKLLMAAAYDGDGNRTFQLNYNPDAECGYGKNVSGEVFMPENNKNEDGSLTAEGDLFSYICSATGRAYDLTEYVNDTNRQYTEVLTAYTVNSGATESYSYNGRQRLSRNDIWTEARDLVCNETSYYLYDGRGSVTANTWQNGMVTSVYQYDPYGQVTLGSTEHTDFYGYNAESYNPNTGLEFLRARYYNAEIGRFFQEDTYLGDINDPLTLNRYAYTKNSPLNYIDPSGHTQVGIPKGIISRTFDKLVDNIKGKLFI</sequence>
<evidence type="ECO:0000256" key="1">
    <source>
        <dbReference type="ARBA" id="ARBA00022737"/>
    </source>
</evidence>
<evidence type="ECO:0000313" key="3">
    <source>
        <dbReference type="EMBL" id="GKH03127.1"/>
    </source>
</evidence>
<dbReference type="Pfam" id="PF05593">
    <property type="entry name" value="RHS_repeat"/>
    <property type="match status" value="1"/>
</dbReference>
<organism evidence="3 4">
    <name type="scientific">Hungatella hathewayi</name>
    <dbReference type="NCBI Taxonomy" id="154046"/>
    <lineage>
        <taxon>Bacteria</taxon>
        <taxon>Bacillati</taxon>
        <taxon>Bacillota</taxon>
        <taxon>Clostridia</taxon>
        <taxon>Lachnospirales</taxon>
        <taxon>Lachnospiraceae</taxon>
        <taxon>Hungatella</taxon>
    </lineage>
</organism>
<dbReference type="InterPro" id="IPR056823">
    <property type="entry name" value="TEN-like_YD-shell"/>
</dbReference>
<dbReference type="InterPro" id="IPR050708">
    <property type="entry name" value="T6SS_VgrG/RHS"/>
</dbReference>
<dbReference type="InterPro" id="IPR022385">
    <property type="entry name" value="Rhs_assc_core"/>
</dbReference>
<gene>
    <name evidence="3" type="ORF">CE91St55_51080</name>
</gene>
<keyword evidence="1" id="KW-0677">Repeat</keyword>
<dbReference type="InterPro" id="IPR031325">
    <property type="entry name" value="RHS_repeat"/>
</dbReference>
<dbReference type="AlphaFoldDB" id="A0AA37NM80"/>
<evidence type="ECO:0000313" key="4">
    <source>
        <dbReference type="Proteomes" id="UP001055091"/>
    </source>
</evidence>
<comment type="caution">
    <text evidence="3">The sequence shown here is derived from an EMBL/GenBank/DDBJ whole genome shotgun (WGS) entry which is preliminary data.</text>
</comment>
<dbReference type="RefSeq" id="WP_243110943.1">
    <property type="nucleotide sequence ID" value="NZ_BQNJ01000002.1"/>
</dbReference>
<reference evidence="3" key="1">
    <citation type="submission" date="2022-01" db="EMBL/GenBank/DDBJ databases">
        <title>Novel bile acid biosynthetic pathways are enriched in the microbiome of centenarians.</title>
        <authorList>
            <person name="Sato Y."/>
            <person name="Atarashi K."/>
            <person name="Plichta R.D."/>
            <person name="Arai Y."/>
            <person name="Sasajima S."/>
            <person name="Kearney M.S."/>
            <person name="Suda W."/>
            <person name="Takeshita K."/>
            <person name="Sasaki T."/>
            <person name="Okamoto S."/>
            <person name="Skelly N.A."/>
            <person name="Okamura Y."/>
            <person name="Vlamakis H."/>
            <person name="Li Y."/>
            <person name="Tanoue T."/>
            <person name="Takei H."/>
            <person name="Nittono H."/>
            <person name="Narushima S."/>
            <person name="Irie J."/>
            <person name="Itoh H."/>
            <person name="Moriya K."/>
            <person name="Sugiura Y."/>
            <person name="Suematsu M."/>
            <person name="Moritoki N."/>
            <person name="Shibata S."/>
            <person name="Littman R.D."/>
            <person name="Fischbach A.M."/>
            <person name="Uwamino Y."/>
            <person name="Inoue T."/>
            <person name="Honda A."/>
            <person name="Hattori M."/>
            <person name="Murai T."/>
            <person name="Xavier J.R."/>
            <person name="Hirose N."/>
            <person name="Honda K."/>
        </authorList>
    </citation>
    <scope>NUCLEOTIDE SEQUENCE</scope>
    <source>
        <strain evidence="3">CE91-St55</strain>
    </source>
</reference>
<dbReference type="InterPro" id="IPR006530">
    <property type="entry name" value="YD"/>
</dbReference>
<dbReference type="Pfam" id="PF25023">
    <property type="entry name" value="TEN_YD-shell"/>
    <property type="match status" value="2"/>
</dbReference>
<dbReference type="NCBIfam" id="TIGR03696">
    <property type="entry name" value="Rhs_assc_core"/>
    <property type="match status" value="1"/>
</dbReference>
<accession>A0AA37NM80</accession>
<dbReference type="Gene3D" id="2.180.10.10">
    <property type="entry name" value="RHS repeat-associated core"/>
    <property type="match status" value="1"/>
</dbReference>
<protein>
    <recommendedName>
        <fullName evidence="2">Teneurin-like YD-shell domain-containing protein</fullName>
    </recommendedName>
</protein>
<dbReference type="GeneID" id="93149350"/>
<dbReference type="Proteomes" id="UP001055091">
    <property type="component" value="Unassembled WGS sequence"/>
</dbReference>
<feature type="domain" description="Teneurin-like YD-shell" evidence="2">
    <location>
        <begin position="1"/>
        <end position="104"/>
    </location>
</feature>
<feature type="domain" description="Teneurin-like YD-shell" evidence="2">
    <location>
        <begin position="379"/>
        <end position="479"/>
    </location>
</feature>
<dbReference type="PANTHER" id="PTHR32305:SF15">
    <property type="entry name" value="PROTEIN RHSA-RELATED"/>
    <property type="match status" value="1"/>
</dbReference>
<evidence type="ECO:0000259" key="2">
    <source>
        <dbReference type="Pfam" id="PF25023"/>
    </source>
</evidence>
<dbReference type="EMBL" id="BQNJ01000002">
    <property type="protein sequence ID" value="GKH03127.1"/>
    <property type="molecule type" value="Genomic_DNA"/>
</dbReference>
<dbReference type="NCBIfam" id="TIGR01643">
    <property type="entry name" value="YD_repeat_2x"/>
    <property type="match status" value="2"/>
</dbReference>
<dbReference type="PANTHER" id="PTHR32305">
    <property type="match status" value="1"/>
</dbReference>